<gene>
    <name evidence="1" type="ORF">K6K13_13465</name>
</gene>
<reference evidence="1 2" key="1">
    <citation type="submission" date="2021-08" db="EMBL/GenBank/DDBJ databases">
        <title>Culture and genomic analysis of Symbiopectobacterium purcellii sp. nov. gen. nov., isolated from the leafhopper Empoasca decipiens.</title>
        <authorList>
            <person name="Nadal-Jimenez P."/>
            <person name="Siozios S."/>
            <person name="Halliday N."/>
            <person name="Camara M."/>
            <person name="Hurst G.D.D."/>
        </authorList>
    </citation>
    <scope>NUCLEOTIDE SEQUENCE [LARGE SCALE GENOMIC DNA]</scope>
    <source>
        <strain evidence="1 2">SyEd1</strain>
    </source>
</reference>
<accession>A0ABX9AJX6</accession>
<dbReference type="RefSeq" id="WP_222157479.1">
    <property type="nucleotide sequence ID" value="NZ_CP081864.1"/>
</dbReference>
<dbReference type="EMBL" id="CP081864">
    <property type="protein sequence ID" value="QZN94356.1"/>
    <property type="molecule type" value="Genomic_DNA"/>
</dbReference>
<protein>
    <recommendedName>
        <fullName evidence="3">Transposase</fullName>
    </recommendedName>
</protein>
<dbReference type="Proteomes" id="UP000825886">
    <property type="component" value="Chromosome"/>
</dbReference>
<evidence type="ECO:0000313" key="1">
    <source>
        <dbReference type="EMBL" id="QZN94356.1"/>
    </source>
</evidence>
<name>A0ABX9AJX6_9ENTR</name>
<organism evidence="1 2">
    <name type="scientific">Symbiopectobacterium purcellii</name>
    <dbReference type="NCBI Taxonomy" id="2871826"/>
    <lineage>
        <taxon>Bacteria</taxon>
        <taxon>Pseudomonadati</taxon>
        <taxon>Pseudomonadota</taxon>
        <taxon>Gammaproteobacteria</taxon>
        <taxon>Enterobacterales</taxon>
        <taxon>Enterobacteriaceae</taxon>
    </lineage>
</organism>
<keyword evidence="2" id="KW-1185">Reference proteome</keyword>
<evidence type="ECO:0008006" key="3">
    <source>
        <dbReference type="Google" id="ProtNLM"/>
    </source>
</evidence>
<sequence length="75" mass="8679">MDWLRADGKPFVARIKSNAQKLTTDAHYLQLSLHLAAKWLFSRQICTSLDRSNIMTLAQRQCRTAAKAYNIRHHP</sequence>
<evidence type="ECO:0000313" key="2">
    <source>
        <dbReference type="Proteomes" id="UP000825886"/>
    </source>
</evidence>
<proteinExistence type="predicted"/>